<reference evidence="1" key="1">
    <citation type="submission" date="2022-08" db="EMBL/GenBank/DDBJ databases">
        <title>Genome sequencing of akame (Lates japonicus).</title>
        <authorList>
            <person name="Hashiguchi Y."/>
            <person name="Takahashi H."/>
        </authorList>
    </citation>
    <scope>NUCLEOTIDE SEQUENCE</scope>
    <source>
        <strain evidence="1">Kochi</strain>
    </source>
</reference>
<dbReference type="Proteomes" id="UP001279410">
    <property type="component" value="Unassembled WGS sequence"/>
</dbReference>
<evidence type="ECO:0000313" key="1">
    <source>
        <dbReference type="EMBL" id="GLD55390.1"/>
    </source>
</evidence>
<protein>
    <submittedName>
        <fullName evidence="1">Endoplasmic reticulum chaperone BiP isoform X1</fullName>
    </submittedName>
</protein>
<evidence type="ECO:0000313" key="2">
    <source>
        <dbReference type="Proteomes" id="UP001279410"/>
    </source>
</evidence>
<proteinExistence type="predicted"/>
<gene>
    <name evidence="1" type="ORF">AKAME5_000789300</name>
</gene>
<dbReference type="AlphaFoldDB" id="A0AAD3MJN7"/>
<accession>A0AAD3MJN7</accession>
<sequence length="90" mass="10526">MCANQRRPACRWEPISAFQRAAAQPIAGLHDGEEVTAYIWREHNSFNIIVQKPEYRTYIEERHTLQRGNTRLGNVKAVNSLTVLRLRFLF</sequence>
<organism evidence="1 2">
    <name type="scientific">Lates japonicus</name>
    <name type="common">Japanese lates</name>
    <dbReference type="NCBI Taxonomy" id="270547"/>
    <lineage>
        <taxon>Eukaryota</taxon>
        <taxon>Metazoa</taxon>
        <taxon>Chordata</taxon>
        <taxon>Craniata</taxon>
        <taxon>Vertebrata</taxon>
        <taxon>Euteleostomi</taxon>
        <taxon>Actinopterygii</taxon>
        <taxon>Neopterygii</taxon>
        <taxon>Teleostei</taxon>
        <taxon>Neoteleostei</taxon>
        <taxon>Acanthomorphata</taxon>
        <taxon>Carangaria</taxon>
        <taxon>Carangaria incertae sedis</taxon>
        <taxon>Centropomidae</taxon>
        <taxon>Lates</taxon>
    </lineage>
</organism>
<comment type="caution">
    <text evidence="1">The sequence shown here is derived from an EMBL/GenBank/DDBJ whole genome shotgun (WGS) entry which is preliminary data.</text>
</comment>
<name>A0AAD3MJN7_LATJO</name>
<dbReference type="EMBL" id="BRZM01000021">
    <property type="protein sequence ID" value="GLD55390.1"/>
    <property type="molecule type" value="Genomic_DNA"/>
</dbReference>
<keyword evidence="2" id="KW-1185">Reference proteome</keyword>